<organism evidence="7 8">
    <name type="scientific">Branchiibius hedensis</name>
    <dbReference type="NCBI Taxonomy" id="672460"/>
    <lineage>
        <taxon>Bacteria</taxon>
        <taxon>Bacillati</taxon>
        <taxon>Actinomycetota</taxon>
        <taxon>Actinomycetes</taxon>
        <taxon>Micrococcales</taxon>
        <taxon>Dermacoccaceae</taxon>
        <taxon>Branchiibius</taxon>
    </lineage>
</organism>
<keyword evidence="5" id="KW-0862">Zinc</keyword>
<accession>A0A2Y9BU34</accession>
<evidence type="ECO:0000259" key="6">
    <source>
        <dbReference type="Pfam" id="PF07687"/>
    </source>
</evidence>
<evidence type="ECO:0000256" key="4">
    <source>
        <dbReference type="ARBA" id="ARBA00022801"/>
    </source>
</evidence>
<dbReference type="InterPro" id="IPR001261">
    <property type="entry name" value="ArgE/DapE_CS"/>
</dbReference>
<dbReference type="Proteomes" id="UP000250028">
    <property type="component" value="Unassembled WGS sequence"/>
</dbReference>
<dbReference type="FunFam" id="1.10.150.900:FF:000002">
    <property type="entry name" value="M20/M25/M40 family peptidase"/>
    <property type="match status" value="1"/>
</dbReference>
<dbReference type="SUPFAM" id="SSF53187">
    <property type="entry name" value="Zn-dependent exopeptidases"/>
    <property type="match status" value="1"/>
</dbReference>
<keyword evidence="8" id="KW-1185">Reference proteome</keyword>
<evidence type="ECO:0000256" key="2">
    <source>
        <dbReference type="ARBA" id="ARBA00006247"/>
    </source>
</evidence>
<comment type="similarity">
    <text evidence="2">Belongs to the peptidase M20A family.</text>
</comment>
<comment type="cofactor">
    <cofactor evidence="1">
        <name>Zn(2+)</name>
        <dbReference type="ChEBI" id="CHEBI:29105"/>
    </cofactor>
</comment>
<dbReference type="OrthoDB" id="7055905at2"/>
<dbReference type="Gene3D" id="3.30.70.360">
    <property type="match status" value="1"/>
</dbReference>
<dbReference type="Gene3D" id="1.10.150.900">
    <property type="match status" value="1"/>
</dbReference>
<protein>
    <submittedName>
        <fullName evidence="7">Acetylornithine deacetylase/Succinyl-diaminopimelate desuccinylase</fullName>
    </submittedName>
</protein>
<dbReference type="PROSITE" id="PS00758">
    <property type="entry name" value="ARGE_DAPE_CPG2_1"/>
    <property type="match status" value="1"/>
</dbReference>
<evidence type="ECO:0000256" key="1">
    <source>
        <dbReference type="ARBA" id="ARBA00001947"/>
    </source>
</evidence>
<keyword evidence="4" id="KW-0378">Hydrolase</keyword>
<evidence type="ECO:0000313" key="7">
    <source>
        <dbReference type="EMBL" id="SSA35072.1"/>
    </source>
</evidence>
<dbReference type="InterPro" id="IPR002933">
    <property type="entry name" value="Peptidase_M20"/>
</dbReference>
<dbReference type="Pfam" id="PF01546">
    <property type="entry name" value="Peptidase_M20"/>
    <property type="match status" value="1"/>
</dbReference>
<dbReference type="PANTHER" id="PTHR43808:SF8">
    <property type="entry name" value="PEPTIDASE M20 DIMERISATION DOMAIN-CONTAINING PROTEIN"/>
    <property type="match status" value="1"/>
</dbReference>
<dbReference type="InterPro" id="IPR036264">
    <property type="entry name" value="Bact_exopeptidase_dim_dom"/>
</dbReference>
<dbReference type="Pfam" id="PF07687">
    <property type="entry name" value="M20_dimer"/>
    <property type="match status" value="1"/>
</dbReference>
<dbReference type="RefSeq" id="WP_109686098.1">
    <property type="nucleotide sequence ID" value="NZ_QGDN01000001.1"/>
</dbReference>
<feature type="domain" description="Peptidase M20 dimerisation" evidence="6">
    <location>
        <begin position="198"/>
        <end position="322"/>
    </location>
</feature>
<dbReference type="PANTHER" id="PTHR43808">
    <property type="entry name" value="ACETYLORNITHINE DEACETYLASE"/>
    <property type="match status" value="1"/>
</dbReference>
<dbReference type="Gene3D" id="3.40.630.10">
    <property type="entry name" value="Zn peptidases"/>
    <property type="match status" value="1"/>
</dbReference>
<keyword evidence="3" id="KW-0479">Metal-binding</keyword>
<dbReference type="SUPFAM" id="SSF55031">
    <property type="entry name" value="Bacterial exopeptidase dimerisation domain"/>
    <property type="match status" value="1"/>
</dbReference>
<dbReference type="GO" id="GO:0046872">
    <property type="term" value="F:metal ion binding"/>
    <property type="evidence" value="ECO:0007669"/>
    <property type="project" value="UniProtKB-KW"/>
</dbReference>
<dbReference type="InterPro" id="IPR011650">
    <property type="entry name" value="Peptidase_M20_dimer"/>
</dbReference>
<dbReference type="AlphaFoldDB" id="A0A2Y9BU34"/>
<evidence type="ECO:0000313" key="8">
    <source>
        <dbReference type="Proteomes" id="UP000250028"/>
    </source>
</evidence>
<gene>
    <name evidence="7" type="ORF">SAMN04489750_2407</name>
</gene>
<dbReference type="InterPro" id="IPR050072">
    <property type="entry name" value="Peptidase_M20A"/>
</dbReference>
<proteinExistence type="inferred from homology"/>
<evidence type="ECO:0000256" key="5">
    <source>
        <dbReference type="ARBA" id="ARBA00022833"/>
    </source>
</evidence>
<reference evidence="8" key="1">
    <citation type="submission" date="2016-10" db="EMBL/GenBank/DDBJ databases">
        <authorList>
            <person name="Varghese N."/>
            <person name="Submissions S."/>
        </authorList>
    </citation>
    <scope>NUCLEOTIDE SEQUENCE [LARGE SCALE GENOMIC DNA]</scope>
    <source>
        <strain evidence="8">DSM 22951</strain>
    </source>
</reference>
<evidence type="ECO:0000256" key="3">
    <source>
        <dbReference type="ARBA" id="ARBA00022723"/>
    </source>
</evidence>
<sequence>MSDVERAVAEVVTLTSELIAIDTTNVGERTGVGTEQAAAEYVAAKLSEVGYDVTYVESGARGRGNVVARLAGADPSRGALLVHGHLDVVPADPAQWSVHPFSGEVKDGYVWGRGAVDMKDMLAMTLAVAREFKRSDTVPPRDLIFAFLSDEEAGGFVGARWLVEHRPELFEGATEAISEVGGFSISVGDDARAYLVETAEKGIMWLRLKVEGTAGHGSMVQTDNPVAKLAAAVTRLSEHRFPIELHPAVREFLTGVGELSGVPFDESDPEAAVARLGGLSRLVGATLRDTANLTMFNAGYKANVVPSDATAQVDVRLLPGHQDGFPDVLDKILGPDVQWEADTLPPVETTFDGALVDAMARSIDAEDPGARLLPYMLSGGTDAKSFSQLGIRGFGFAPLKLPADLDFTALFHGVDERVPIEALEFGTRVLHRFLLDS</sequence>
<dbReference type="EMBL" id="UESZ01000001">
    <property type="protein sequence ID" value="SSA35072.1"/>
    <property type="molecule type" value="Genomic_DNA"/>
</dbReference>
<dbReference type="NCBIfam" id="NF005913">
    <property type="entry name" value="PRK07906.1"/>
    <property type="match status" value="1"/>
</dbReference>
<name>A0A2Y9BU34_9MICO</name>
<dbReference type="GO" id="GO:0016787">
    <property type="term" value="F:hydrolase activity"/>
    <property type="evidence" value="ECO:0007669"/>
    <property type="project" value="UniProtKB-KW"/>
</dbReference>